<organism evidence="1">
    <name type="scientific">Siphoviridae sp. ctuUw41</name>
    <dbReference type="NCBI Taxonomy" id="2826503"/>
    <lineage>
        <taxon>Viruses</taxon>
        <taxon>Duplodnaviria</taxon>
        <taxon>Heunggongvirae</taxon>
        <taxon>Uroviricota</taxon>
        <taxon>Caudoviricetes</taxon>
    </lineage>
</organism>
<proteinExistence type="predicted"/>
<dbReference type="EMBL" id="BK015017">
    <property type="protein sequence ID" value="DAD87206.1"/>
    <property type="molecule type" value="Genomic_DNA"/>
</dbReference>
<dbReference type="InterPro" id="IPR012337">
    <property type="entry name" value="RNaseH-like_sf"/>
</dbReference>
<sequence length="242" mass="28515">MNNLPVVNTPHNGKIDKRRKYYIVLDTETGNGIKEGKKLNLDYSLVYDCGFAVIDKTGKVYEMWSFINYDIFFGMSDIMKTCYYAEKLPQYFDDLHEGTRKVTNTYGMKKALKDTIERFNVGVIACHNARFDVKALNNTIRYITSSKYKYFIPYDIEVWDTLKMSRDVILKMPTYKMYADWHNLKTATGRISATAESLYKFITKEPEFIEKHTALEDVLIEKDILVYCLKQHKKMRKKLFEK</sequence>
<evidence type="ECO:0000313" key="1">
    <source>
        <dbReference type="EMBL" id="DAD87206.1"/>
    </source>
</evidence>
<protein>
    <submittedName>
        <fullName evidence="1">Oligoribonuclease</fullName>
    </submittedName>
</protein>
<dbReference type="Gene3D" id="3.30.420.10">
    <property type="entry name" value="Ribonuclease H-like superfamily/Ribonuclease H"/>
    <property type="match status" value="1"/>
</dbReference>
<reference evidence="1" key="1">
    <citation type="journal article" date="2021" name="Proc. Natl. Acad. Sci. U.S.A.">
        <title>A Catalog of Tens of Thousands of Viruses from Human Metagenomes Reveals Hidden Associations with Chronic Diseases.</title>
        <authorList>
            <person name="Tisza M.J."/>
            <person name="Buck C.B."/>
        </authorList>
    </citation>
    <scope>NUCLEOTIDE SEQUENCE</scope>
    <source>
        <strain evidence="1">CtuUw41</strain>
    </source>
</reference>
<dbReference type="SUPFAM" id="SSF53098">
    <property type="entry name" value="Ribonuclease H-like"/>
    <property type="match status" value="1"/>
</dbReference>
<name>A0A8S5MXW2_9CAUD</name>
<accession>A0A8S5MXW2</accession>
<dbReference type="GO" id="GO:0003676">
    <property type="term" value="F:nucleic acid binding"/>
    <property type="evidence" value="ECO:0007669"/>
    <property type="project" value="InterPro"/>
</dbReference>
<dbReference type="InterPro" id="IPR036397">
    <property type="entry name" value="RNaseH_sf"/>
</dbReference>